<keyword evidence="2" id="KW-1185">Reference proteome</keyword>
<accession>A0A0B0PTK9</accession>
<sequence length="95" mass="10823">MDIFEGQRVWNQRVKWVGFSFRLKVLECSGIVLASIDTRCVPENTENEVSMKAKNPTIDATRMCGYLYGRPCDGVRACDQWGQAMRVGHDHMIAK</sequence>
<organism evidence="1 2">
    <name type="scientific">Gossypium arboreum</name>
    <name type="common">Tree cotton</name>
    <name type="synonym">Gossypium nanking</name>
    <dbReference type="NCBI Taxonomy" id="29729"/>
    <lineage>
        <taxon>Eukaryota</taxon>
        <taxon>Viridiplantae</taxon>
        <taxon>Streptophyta</taxon>
        <taxon>Embryophyta</taxon>
        <taxon>Tracheophyta</taxon>
        <taxon>Spermatophyta</taxon>
        <taxon>Magnoliopsida</taxon>
        <taxon>eudicotyledons</taxon>
        <taxon>Gunneridae</taxon>
        <taxon>Pentapetalae</taxon>
        <taxon>rosids</taxon>
        <taxon>malvids</taxon>
        <taxon>Malvales</taxon>
        <taxon>Malvaceae</taxon>
        <taxon>Malvoideae</taxon>
        <taxon>Gossypium</taxon>
    </lineage>
</organism>
<reference evidence="2" key="1">
    <citation type="submission" date="2014-09" db="EMBL/GenBank/DDBJ databases">
        <authorList>
            <person name="Mudge J."/>
            <person name="Ramaraj T."/>
            <person name="Lindquist I.E."/>
            <person name="Bharti A.K."/>
            <person name="Sundararajan A."/>
            <person name="Cameron C.T."/>
            <person name="Woodward J.E."/>
            <person name="May G.D."/>
            <person name="Brubaker C."/>
            <person name="Broadhvest J."/>
            <person name="Wilkins T.A."/>
        </authorList>
    </citation>
    <scope>NUCLEOTIDE SEQUENCE</scope>
    <source>
        <strain evidence="2">cv. AKA8401</strain>
    </source>
</reference>
<evidence type="ECO:0000313" key="1">
    <source>
        <dbReference type="EMBL" id="KHG26751.1"/>
    </source>
</evidence>
<protein>
    <submittedName>
        <fullName evidence="1">Uncharacterized protein</fullName>
    </submittedName>
</protein>
<dbReference type="EMBL" id="KN438320">
    <property type="protein sequence ID" value="KHG26751.1"/>
    <property type="molecule type" value="Genomic_DNA"/>
</dbReference>
<dbReference type="AlphaFoldDB" id="A0A0B0PTK9"/>
<dbReference type="Proteomes" id="UP000032142">
    <property type="component" value="Unassembled WGS sequence"/>
</dbReference>
<proteinExistence type="predicted"/>
<name>A0A0B0PTK9_GOSAR</name>
<evidence type="ECO:0000313" key="2">
    <source>
        <dbReference type="Proteomes" id="UP000032142"/>
    </source>
</evidence>
<gene>
    <name evidence="1" type="ORF">F383_02029</name>
</gene>